<dbReference type="AlphaFoldDB" id="A0A1M7MAC1"/>
<evidence type="ECO:0000259" key="3">
    <source>
        <dbReference type="Pfam" id="PF00294"/>
    </source>
</evidence>
<organism evidence="4 5">
    <name type="scientific">Anaerosporobacter mobilis DSM 15930</name>
    <dbReference type="NCBI Taxonomy" id="1120996"/>
    <lineage>
        <taxon>Bacteria</taxon>
        <taxon>Bacillati</taxon>
        <taxon>Bacillota</taxon>
        <taxon>Clostridia</taxon>
        <taxon>Lachnospirales</taxon>
        <taxon>Lachnospiraceae</taxon>
        <taxon>Anaerosporobacter</taxon>
    </lineage>
</organism>
<dbReference type="SUPFAM" id="SSF53613">
    <property type="entry name" value="Ribokinase-like"/>
    <property type="match status" value="1"/>
</dbReference>
<dbReference type="InterPro" id="IPR029056">
    <property type="entry name" value="Ribokinase-like"/>
</dbReference>
<gene>
    <name evidence="4" type="ORF">SAMN02746066_03668</name>
</gene>
<keyword evidence="2 4" id="KW-0418">Kinase</keyword>
<keyword evidence="5" id="KW-1185">Reference proteome</keyword>
<evidence type="ECO:0000256" key="2">
    <source>
        <dbReference type="ARBA" id="ARBA00022777"/>
    </source>
</evidence>
<accession>A0A1M7MAC1</accession>
<feature type="domain" description="Carbohydrate kinase PfkB" evidence="3">
    <location>
        <begin position="24"/>
        <end position="299"/>
    </location>
</feature>
<dbReference type="InterPro" id="IPR011611">
    <property type="entry name" value="PfkB_dom"/>
</dbReference>
<evidence type="ECO:0000313" key="4">
    <source>
        <dbReference type="EMBL" id="SHM87234.1"/>
    </source>
</evidence>
<dbReference type="GO" id="GO:0016301">
    <property type="term" value="F:kinase activity"/>
    <property type="evidence" value="ECO:0007669"/>
    <property type="project" value="UniProtKB-KW"/>
</dbReference>
<dbReference type="RefSeq" id="WP_073289989.1">
    <property type="nucleotide sequence ID" value="NZ_FRCP01000020.1"/>
</dbReference>
<dbReference type="Proteomes" id="UP000184038">
    <property type="component" value="Unassembled WGS sequence"/>
</dbReference>
<dbReference type="PANTHER" id="PTHR10584">
    <property type="entry name" value="SUGAR KINASE"/>
    <property type="match status" value="1"/>
</dbReference>
<evidence type="ECO:0000313" key="5">
    <source>
        <dbReference type="Proteomes" id="UP000184038"/>
    </source>
</evidence>
<dbReference type="Pfam" id="PF00294">
    <property type="entry name" value="PfkB"/>
    <property type="match status" value="1"/>
</dbReference>
<dbReference type="PANTHER" id="PTHR10584:SF166">
    <property type="entry name" value="RIBOKINASE"/>
    <property type="match status" value="1"/>
</dbReference>
<name>A0A1M7MAC1_9FIRM</name>
<evidence type="ECO:0000256" key="1">
    <source>
        <dbReference type="ARBA" id="ARBA00022679"/>
    </source>
</evidence>
<proteinExistence type="predicted"/>
<dbReference type="OrthoDB" id="9813569at2"/>
<keyword evidence="1" id="KW-0808">Transferase</keyword>
<sequence>MNNKRRDMDNKRANMNNKRVIIAGLINVETTVKVHGFPIPYFPIDFTTDGISTGISGVGYNLARAFQKLGDQVAILSYTGEDEEGHRIEHELGKHGIDTKGIKKELKKTPQSLILYDLDGRRQCYCDLKDIQEHTYQVEDIIEEFAQADLLCACNINFSRPLLQEAKKRNICIATDVHVIGDIEDEYNKEFMEAADILFLSDENISDSKEEFMIRLKNRYSCKIIIMGLGKEGALLYSRENDELIRIGAVTTRNVINTVGAGDSLFSSFLHCYIKGMSAIDSLKYAITFASYKIGDNGGAVGFLTEEELFSLSKQLTYDIKGVKVDYETSKENCSNT</sequence>
<reference evidence="4 5" key="1">
    <citation type="submission" date="2016-11" db="EMBL/GenBank/DDBJ databases">
        <authorList>
            <person name="Jaros S."/>
            <person name="Januszkiewicz K."/>
            <person name="Wedrychowicz H."/>
        </authorList>
    </citation>
    <scope>NUCLEOTIDE SEQUENCE [LARGE SCALE GENOMIC DNA]</scope>
    <source>
        <strain evidence="4 5">DSM 15930</strain>
    </source>
</reference>
<dbReference type="STRING" id="1120996.SAMN02746066_03668"/>
<dbReference type="EMBL" id="FRCP01000020">
    <property type="protein sequence ID" value="SHM87234.1"/>
    <property type="molecule type" value="Genomic_DNA"/>
</dbReference>
<protein>
    <submittedName>
        <fullName evidence="4">Ribokinase</fullName>
    </submittedName>
</protein>
<dbReference type="Gene3D" id="3.40.1190.20">
    <property type="match status" value="1"/>
</dbReference>